<gene>
    <name evidence="1" type="ORF">FCALED_LOCUS13155</name>
</gene>
<protein>
    <submittedName>
        <fullName evidence="1">6156_t:CDS:1</fullName>
    </submittedName>
</protein>
<proteinExistence type="predicted"/>
<accession>A0A9N9HJN6</accession>
<dbReference type="EMBL" id="CAJVPQ010007259">
    <property type="protein sequence ID" value="CAG8694747.1"/>
    <property type="molecule type" value="Genomic_DNA"/>
</dbReference>
<dbReference type="OrthoDB" id="2341968at2759"/>
<name>A0A9N9HJN6_9GLOM</name>
<sequence length="270" mass="31102">WQTSVKDAIPTIKKEMATRYKQDSDIKLYVKNPKGLAKALKEVLAEYGIDSNDTDTIPIFLLQTHEIQDSNEHFEHCMAEILVRLKNYGSLVVDILEVMRNEYIVAILHTVINITRDATGKEFKSSGRVDFTIKEAEDLICVAEDKPQRNIVEGYAQNIKQLKSSFQTNKRKRKWDDDDFDYLYSIVTTARDWHFLLYTPRVISQCSKLPLSIEFSEDALKKDSVEYQTLHNGVKKVLSVVVGLLKDRACAEDDSSSKKKARIEEYRSKK</sequence>
<evidence type="ECO:0000313" key="1">
    <source>
        <dbReference type="EMBL" id="CAG8694747.1"/>
    </source>
</evidence>
<evidence type="ECO:0000313" key="2">
    <source>
        <dbReference type="Proteomes" id="UP000789570"/>
    </source>
</evidence>
<feature type="non-terminal residue" evidence="1">
    <location>
        <position position="270"/>
    </location>
</feature>
<dbReference type="AlphaFoldDB" id="A0A9N9HJN6"/>
<dbReference type="Proteomes" id="UP000789570">
    <property type="component" value="Unassembled WGS sequence"/>
</dbReference>
<comment type="caution">
    <text evidence="1">The sequence shown here is derived from an EMBL/GenBank/DDBJ whole genome shotgun (WGS) entry which is preliminary data.</text>
</comment>
<keyword evidence="2" id="KW-1185">Reference proteome</keyword>
<organism evidence="1 2">
    <name type="scientific">Funneliformis caledonium</name>
    <dbReference type="NCBI Taxonomy" id="1117310"/>
    <lineage>
        <taxon>Eukaryota</taxon>
        <taxon>Fungi</taxon>
        <taxon>Fungi incertae sedis</taxon>
        <taxon>Mucoromycota</taxon>
        <taxon>Glomeromycotina</taxon>
        <taxon>Glomeromycetes</taxon>
        <taxon>Glomerales</taxon>
        <taxon>Glomeraceae</taxon>
        <taxon>Funneliformis</taxon>
    </lineage>
</organism>
<reference evidence="1" key="1">
    <citation type="submission" date="2021-06" db="EMBL/GenBank/DDBJ databases">
        <authorList>
            <person name="Kallberg Y."/>
            <person name="Tangrot J."/>
            <person name="Rosling A."/>
        </authorList>
    </citation>
    <scope>NUCLEOTIDE SEQUENCE</scope>
    <source>
        <strain evidence="1">UK204</strain>
    </source>
</reference>